<comment type="caution">
    <text evidence="10">The sequence shown here is derived from an EMBL/GenBank/DDBJ whole genome shotgun (WGS) entry which is preliminary data.</text>
</comment>
<sequence length="384" mass="42078">MKLIEASSATVDQMEADQEKSDACCSPVSMPHPSCSFTPSPSSPNCPLIGRPVFSSASSSCSNSVLRQCRICLLDTDTRCRPLITPCRCAGSVQHVHRHCLAHWIEVSSRKSSAVPRCELCGYRYRRNAFINLAHLHFPFMELSDKVLNTICVLLLIIMTICAWVAIYHLSVVEQQRIAMASVAAVGNRLSVSSVHTSVSSSSSSSSSASSNSASAVRTITLSEQHQQQTDLSELIGKTDQKFLLLIAAAVLFFCAFFLALFTQYRAEVTVFRAITRFWATNRNWRIRNYSPSMDTTTQQRRRRRAVQQQQQRQLIGGVVVAAAAATTTMMTDSSDNDATAADWQRVPNLDNVEAGNQSANQPAILASPPVVVVAVDDLMLSGK</sequence>
<dbReference type="CDD" id="cd16495">
    <property type="entry name" value="RING_CH-C4HC3_MARCH"/>
    <property type="match status" value="1"/>
</dbReference>
<protein>
    <recommendedName>
        <fullName evidence="9">RING-CH-type domain-containing protein</fullName>
    </recommendedName>
</protein>
<dbReference type="Gene3D" id="3.30.40.10">
    <property type="entry name" value="Zinc/RING finger domain, C3HC4 (zinc finger)"/>
    <property type="match status" value="1"/>
</dbReference>
<gene>
    <name evidence="10" type="ORF">niasHS_014471</name>
</gene>
<dbReference type="PROSITE" id="PS51292">
    <property type="entry name" value="ZF_RING_CH"/>
    <property type="match status" value="1"/>
</dbReference>
<evidence type="ECO:0000313" key="11">
    <source>
        <dbReference type="Proteomes" id="UP001620645"/>
    </source>
</evidence>
<evidence type="ECO:0000256" key="3">
    <source>
        <dbReference type="ARBA" id="ARBA00004656"/>
    </source>
</evidence>
<evidence type="ECO:0000259" key="9">
    <source>
        <dbReference type="PROSITE" id="PS51292"/>
    </source>
</evidence>
<organism evidence="10 11">
    <name type="scientific">Heterodera schachtii</name>
    <name type="common">Sugarbeet cyst nematode worm</name>
    <name type="synonym">Tylenchus schachtii</name>
    <dbReference type="NCBI Taxonomy" id="97005"/>
    <lineage>
        <taxon>Eukaryota</taxon>
        <taxon>Metazoa</taxon>
        <taxon>Ecdysozoa</taxon>
        <taxon>Nematoda</taxon>
        <taxon>Chromadorea</taxon>
        <taxon>Rhabditida</taxon>
        <taxon>Tylenchina</taxon>
        <taxon>Tylenchomorpha</taxon>
        <taxon>Tylenchoidea</taxon>
        <taxon>Heteroderidae</taxon>
        <taxon>Heteroderinae</taxon>
        <taxon>Heterodera</taxon>
    </lineage>
</organism>
<keyword evidence="8" id="KW-0812">Transmembrane</keyword>
<dbReference type="Proteomes" id="UP001620645">
    <property type="component" value="Unassembled WGS sequence"/>
</dbReference>
<keyword evidence="4" id="KW-0479">Metal-binding</keyword>
<keyword evidence="7" id="KW-0391">Immunity</keyword>
<accession>A0ABD2IBD0</accession>
<dbReference type="AlphaFoldDB" id="A0ABD2IBD0"/>
<evidence type="ECO:0000256" key="4">
    <source>
        <dbReference type="ARBA" id="ARBA00022723"/>
    </source>
</evidence>
<dbReference type="PANTHER" id="PTHR45981">
    <property type="entry name" value="LD02310P"/>
    <property type="match status" value="1"/>
</dbReference>
<keyword evidence="11" id="KW-1185">Reference proteome</keyword>
<dbReference type="GO" id="GO:0005768">
    <property type="term" value="C:endosome"/>
    <property type="evidence" value="ECO:0007669"/>
    <property type="project" value="UniProtKB-SubCell"/>
</dbReference>
<reference evidence="10 11" key="1">
    <citation type="submission" date="2024-10" db="EMBL/GenBank/DDBJ databases">
        <authorList>
            <person name="Kim D."/>
        </authorList>
    </citation>
    <scope>NUCLEOTIDE SEQUENCE [LARGE SCALE GENOMIC DNA]</scope>
    <source>
        <strain evidence="10">Taebaek</strain>
    </source>
</reference>
<dbReference type="InterPro" id="IPR011016">
    <property type="entry name" value="Znf_RING-CH"/>
</dbReference>
<feature type="transmembrane region" description="Helical" evidence="8">
    <location>
        <begin position="243"/>
        <end position="263"/>
    </location>
</feature>
<keyword evidence="5" id="KW-0863">Zinc-finger</keyword>
<keyword evidence="8" id="KW-0472">Membrane</keyword>
<evidence type="ECO:0000256" key="2">
    <source>
        <dbReference type="ARBA" id="ARBA00004177"/>
    </source>
</evidence>
<dbReference type="EMBL" id="JBICCN010000333">
    <property type="protein sequence ID" value="KAL3076566.1"/>
    <property type="molecule type" value="Genomic_DNA"/>
</dbReference>
<evidence type="ECO:0000256" key="5">
    <source>
        <dbReference type="ARBA" id="ARBA00022771"/>
    </source>
</evidence>
<name>A0ABD2IBD0_HETSC</name>
<keyword evidence="6" id="KW-0862">Zinc</keyword>
<comment type="subcellular location">
    <subcellularLocation>
        <location evidence="1">Endomembrane system</location>
        <topology evidence="1">Multi-pass membrane protein</topology>
    </subcellularLocation>
    <subcellularLocation>
        <location evidence="2">Endosome</location>
    </subcellularLocation>
    <subcellularLocation>
        <location evidence="3">Lysosome membrane</location>
    </subcellularLocation>
</comment>
<dbReference type="InterPro" id="IPR013083">
    <property type="entry name" value="Znf_RING/FYVE/PHD"/>
</dbReference>
<dbReference type="GO" id="GO:0002376">
    <property type="term" value="P:immune system process"/>
    <property type="evidence" value="ECO:0007669"/>
    <property type="project" value="UniProtKB-KW"/>
</dbReference>
<keyword evidence="8" id="KW-1133">Transmembrane helix</keyword>
<dbReference type="Pfam" id="PF12906">
    <property type="entry name" value="RINGv"/>
    <property type="match status" value="1"/>
</dbReference>
<feature type="transmembrane region" description="Helical" evidence="8">
    <location>
        <begin position="147"/>
        <end position="167"/>
    </location>
</feature>
<evidence type="ECO:0000256" key="6">
    <source>
        <dbReference type="ARBA" id="ARBA00022833"/>
    </source>
</evidence>
<feature type="domain" description="RING-CH-type" evidence="9">
    <location>
        <begin position="61"/>
        <end position="128"/>
    </location>
</feature>
<dbReference type="SUPFAM" id="SSF57850">
    <property type="entry name" value="RING/U-box"/>
    <property type="match status" value="1"/>
</dbReference>
<evidence type="ECO:0000256" key="7">
    <source>
        <dbReference type="ARBA" id="ARBA00022859"/>
    </source>
</evidence>
<evidence type="ECO:0000256" key="8">
    <source>
        <dbReference type="SAM" id="Phobius"/>
    </source>
</evidence>
<proteinExistence type="predicted"/>
<dbReference type="GO" id="GO:0008270">
    <property type="term" value="F:zinc ion binding"/>
    <property type="evidence" value="ECO:0007669"/>
    <property type="project" value="UniProtKB-KW"/>
</dbReference>
<evidence type="ECO:0000256" key="1">
    <source>
        <dbReference type="ARBA" id="ARBA00004127"/>
    </source>
</evidence>
<dbReference type="GO" id="GO:0005765">
    <property type="term" value="C:lysosomal membrane"/>
    <property type="evidence" value="ECO:0007669"/>
    <property type="project" value="UniProtKB-SubCell"/>
</dbReference>
<evidence type="ECO:0000313" key="10">
    <source>
        <dbReference type="EMBL" id="KAL3076566.1"/>
    </source>
</evidence>
<dbReference type="SMART" id="SM00744">
    <property type="entry name" value="RINGv"/>
    <property type="match status" value="1"/>
</dbReference>